<keyword evidence="1" id="KW-0472">Membrane</keyword>
<comment type="caution">
    <text evidence="2">The sequence shown here is derived from an EMBL/GenBank/DDBJ whole genome shotgun (WGS) entry which is preliminary data.</text>
</comment>
<reference evidence="2" key="2">
    <citation type="submission" date="2021-04" db="EMBL/GenBank/DDBJ databases">
        <authorList>
            <person name="Gilroy R."/>
        </authorList>
    </citation>
    <scope>NUCLEOTIDE SEQUENCE</scope>
    <source>
        <strain evidence="2">CHK195-9823</strain>
    </source>
</reference>
<feature type="transmembrane region" description="Helical" evidence="1">
    <location>
        <begin position="30"/>
        <end position="50"/>
    </location>
</feature>
<gene>
    <name evidence="2" type="ORF">H9747_09830</name>
</gene>
<accession>A0A9D1PDM1</accession>
<dbReference type="Proteomes" id="UP000886814">
    <property type="component" value="Unassembled WGS sequence"/>
</dbReference>
<proteinExistence type="predicted"/>
<keyword evidence="1" id="KW-0812">Transmembrane</keyword>
<organism evidence="2 3">
    <name type="scientific">Candidatus Blautia stercorigallinarum</name>
    <dbReference type="NCBI Taxonomy" id="2838501"/>
    <lineage>
        <taxon>Bacteria</taxon>
        <taxon>Bacillati</taxon>
        <taxon>Bacillota</taxon>
        <taxon>Clostridia</taxon>
        <taxon>Lachnospirales</taxon>
        <taxon>Lachnospiraceae</taxon>
        <taxon>Blautia</taxon>
    </lineage>
</organism>
<dbReference type="InterPro" id="IPR054198">
    <property type="entry name" value="DUF6903"/>
</dbReference>
<dbReference type="Pfam" id="PF21844">
    <property type="entry name" value="DUF6903"/>
    <property type="match status" value="1"/>
</dbReference>
<sequence>MGKVIKNVILLVVFVVCLGLVIIGQRNISLTGLSMELIGLVGLLVLLFLYNRKYK</sequence>
<reference evidence="2" key="1">
    <citation type="journal article" date="2021" name="PeerJ">
        <title>Extensive microbial diversity within the chicken gut microbiome revealed by metagenomics and culture.</title>
        <authorList>
            <person name="Gilroy R."/>
            <person name="Ravi A."/>
            <person name="Getino M."/>
            <person name="Pursley I."/>
            <person name="Horton D.L."/>
            <person name="Alikhan N.F."/>
            <person name="Baker D."/>
            <person name="Gharbi K."/>
            <person name="Hall N."/>
            <person name="Watson M."/>
            <person name="Adriaenssens E.M."/>
            <person name="Foster-Nyarko E."/>
            <person name="Jarju S."/>
            <person name="Secka A."/>
            <person name="Antonio M."/>
            <person name="Oren A."/>
            <person name="Chaudhuri R.R."/>
            <person name="La Ragione R."/>
            <person name="Hildebrand F."/>
            <person name="Pallen M.J."/>
        </authorList>
    </citation>
    <scope>NUCLEOTIDE SEQUENCE</scope>
    <source>
        <strain evidence="2">CHK195-9823</strain>
    </source>
</reference>
<evidence type="ECO:0000313" key="2">
    <source>
        <dbReference type="EMBL" id="HIV39275.1"/>
    </source>
</evidence>
<feature type="transmembrane region" description="Helical" evidence="1">
    <location>
        <begin position="7"/>
        <end position="24"/>
    </location>
</feature>
<name>A0A9D1PDM1_9FIRM</name>
<evidence type="ECO:0000256" key="1">
    <source>
        <dbReference type="SAM" id="Phobius"/>
    </source>
</evidence>
<protein>
    <submittedName>
        <fullName evidence="2">Uncharacterized protein</fullName>
    </submittedName>
</protein>
<evidence type="ECO:0000313" key="3">
    <source>
        <dbReference type="Proteomes" id="UP000886814"/>
    </source>
</evidence>
<dbReference type="EMBL" id="DXIQ01000063">
    <property type="protein sequence ID" value="HIV39275.1"/>
    <property type="molecule type" value="Genomic_DNA"/>
</dbReference>
<keyword evidence="1" id="KW-1133">Transmembrane helix</keyword>
<dbReference type="AlphaFoldDB" id="A0A9D1PDM1"/>